<name>A0A7R9HTB7_9NEOP</name>
<gene>
    <name evidence="1" type="ORF">TMSB3V08_LOCUS10855</name>
</gene>
<accession>A0A7R9HTB7</accession>
<protein>
    <submittedName>
        <fullName evidence="1">Uncharacterized protein</fullName>
    </submittedName>
</protein>
<dbReference type="EMBL" id="OB797258">
    <property type="protein sequence ID" value="CAD7434201.1"/>
    <property type="molecule type" value="Genomic_DNA"/>
</dbReference>
<reference evidence="1" key="1">
    <citation type="submission" date="2020-11" db="EMBL/GenBank/DDBJ databases">
        <authorList>
            <person name="Tran Van P."/>
        </authorList>
    </citation>
    <scope>NUCLEOTIDE SEQUENCE</scope>
</reference>
<dbReference type="AlphaFoldDB" id="A0A7R9HTB7"/>
<sequence length="162" mass="18117">MSRGHLTTTNQPQQNKSALLYAAPRHLRVLRIIFSPISFTTQTLPHQVSLQKPFTSALTLRFQRQTRHYATTFFNLQPSSKTLTGHFRVTKPELLSKTYKVRVEQEYFIFPAAVVPVSSHSSRTLTHGDTSTELVPGLRICKVGSVFTGACIRINSANSATT</sequence>
<proteinExistence type="predicted"/>
<evidence type="ECO:0000313" key="1">
    <source>
        <dbReference type="EMBL" id="CAD7434201.1"/>
    </source>
</evidence>
<organism evidence="1">
    <name type="scientific">Timema monikensis</name>
    <dbReference type="NCBI Taxonomy" id="170555"/>
    <lineage>
        <taxon>Eukaryota</taxon>
        <taxon>Metazoa</taxon>
        <taxon>Ecdysozoa</taxon>
        <taxon>Arthropoda</taxon>
        <taxon>Hexapoda</taxon>
        <taxon>Insecta</taxon>
        <taxon>Pterygota</taxon>
        <taxon>Neoptera</taxon>
        <taxon>Polyneoptera</taxon>
        <taxon>Phasmatodea</taxon>
        <taxon>Timematodea</taxon>
        <taxon>Timematoidea</taxon>
        <taxon>Timematidae</taxon>
        <taxon>Timema</taxon>
    </lineage>
</organism>